<keyword evidence="1" id="KW-1133">Transmembrane helix</keyword>
<dbReference type="InterPro" id="IPR052954">
    <property type="entry name" value="GPCR-Ligand_Int"/>
</dbReference>
<feature type="transmembrane region" description="Helical" evidence="1">
    <location>
        <begin position="103"/>
        <end position="122"/>
    </location>
</feature>
<dbReference type="PANTHER" id="PTHR46641:SF13">
    <property type="entry name" value="G_PROTEIN_RECEP_F1_2 DOMAIN-CONTAINING PROTEIN"/>
    <property type="match status" value="1"/>
</dbReference>
<dbReference type="WBParaSite" id="PSU_v2.g12347.t1">
    <property type="protein sequence ID" value="PSU_v2.g12347.t1"/>
    <property type="gene ID" value="PSU_v2.g12347"/>
</dbReference>
<reference evidence="3" key="1">
    <citation type="submission" date="2022-11" db="UniProtKB">
        <authorList>
            <consortium name="WormBaseParasite"/>
        </authorList>
    </citation>
    <scope>IDENTIFICATION</scope>
</reference>
<name>A0A914XYQ7_9BILA</name>
<sequence>MVNYTVCPGETRQLSDTYALFGQIVNGILTTLCVVLGSIGNIHSIKAVHFTNFDKNRGVVLAVSLLALALWDTILLWCAFFYYGMKSITQSPRSDMLNLMTPFIHAFSQIANTASVNFILLIKITVTTVS</sequence>
<evidence type="ECO:0000313" key="2">
    <source>
        <dbReference type="Proteomes" id="UP000887577"/>
    </source>
</evidence>
<keyword evidence="2" id="KW-1185">Reference proteome</keyword>
<evidence type="ECO:0000256" key="1">
    <source>
        <dbReference type="SAM" id="Phobius"/>
    </source>
</evidence>
<proteinExistence type="predicted"/>
<dbReference type="Proteomes" id="UP000887577">
    <property type="component" value="Unplaced"/>
</dbReference>
<dbReference type="PANTHER" id="PTHR46641">
    <property type="entry name" value="FMRFAMIDE RECEPTOR-RELATED"/>
    <property type="match status" value="1"/>
</dbReference>
<keyword evidence="1" id="KW-0812">Transmembrane</keyword>
<feature type="transmembrane region" description="Helical" evidence="1">
    <location>
        <begin position="20"/>
        <end position="39"/>
    </location>
</feature>
<dbReference type="Gene3D" id="1.20.1070.10">
    <property type="entry name" value="Rhodopsin 7-helix transmembrane proteins"/>
    <property type="match status" value="1"/>
</dbReference>
<evidence type="ECO:0000313" key="3">
    <source>
        <dbReference type="WBParaSite" id="PSU_v2.g12347.t1"/>
    </source>
</evidence>
<keyword evidence="1" id="KW-0472">Membrane</keyword>
<dbReference type="AlphaFoldDB" id="A0A914XYQ7"/>
<accession>A0A914XYQ7</accession>
<organism evidence="2 3">
    <name type="scientific">Panagrolaimus superbus</name>
    <dbReference type="NCBI Taxonomy" id="310955"/>
    <lineage>
        <taxon>Eukaryota</taxon>
        <taxon>Metazoa</taxon>
        <taxon>Ecdysozoa</taxon>
        <taxon>Nematoda</taxon>
        <taxon>Chromadorea</taxon>
        <taxon>Rhabditida</taxon>
        <taxon>Tylenchina</taxon>
        <taxon>Panagrolaimomorpha</taxon>
        <taxon>Panagrolaimoidea</taxon>
        <taxon>Panagrolaimidae</taxon>
        <taxon>Panagrolaimus</taxon>
    </lineage>
</organism>
<feature type="transmembrane region" description="Helical" evidence="1">
    <location>
        <begin position="59"/>
        <end position="83"/>
    </location>
</feature>
<protein>
    <submittedName>
        <fullName evidence="3">G-protein coupled receptors family 1 profile domain-containing protein</fullName>
    </submittedName>
</protein>